<accession>A0A2V4UW95</accession>
<evidence type="ECO:0000313" key="5">
    <source>
        <dbReference type="EMBL" id="PYE44333.1"/>
    </source>
</evidence>
<dbReference type="Proteomes" id="UP000247790">
    <property type="component" value="Unassembled WGS sequence"/>
</dbReference>
<evidence type="ECO:0000313" key="8">
    <source>
        <dbReference type="Proteomes" id="UP000509327"/>
    </source>
</evidence>
<evidence type="ECO:0000256" key="2">
    <source>
        <dbReference type="ARBA" id="ARBA00023125"/>
    </source>
</evidence>
<dbReference type="EMBL" id="QJSW01000024">
    <property type="protein sequence ID" value="PYE44333.1"/>
    <property type="molecule type" value="Genomic_DNA"/>
</dbReference>
<dbReference type="NCBIfam" id="NF007243">
    <property type="entry name" value="PRK09685.1"/>
    <property type="match status" value="1"/>
</dbReference>
<evidence type="ECO:0000313" key="6">
    <source>
        <dbReference type="EMBL" id="QKS58330.1"/>
    </source>
</evidence>
<dbReference type="PANTHER" id="PTHR46796">
    <property type="entry name" value="HTH-TYPE TRANSCRIPTIONAL ACTIVATOR RHAS-RELATED"/>
    <property type="match status" value="1"/>
</dbReference>
<dbReference type="GO" id="GO:0003700">
    <property type="term" value="F:DNA-binding transcription factor activity"/>
    <property type="evidence" value="ECO:0007669"/>
    <property type="project" value="InterPro"/>
</dbReference>
<evidence type="ECO:0000256" key="3">
    <source>
        <dbReference type="ARBA" id="ARBA00023163"/>
    </source>
</evidence>
<dbReference type="PROSITE" id="PS01124">
    <property type="entry name" value="HTH_ARAC_FAMILY_2"/>
    <property type="match status" value="1"/>
</dbReference>
<dbReference type="Pfam" id="PF14525">
    <property type="entry name" value="AraC_binding_2"/>
    <property type="match status" value="1"/>
</dbReference>
<reference evidence="6 8" key="2">
    <citation type="submission" date="2020-06" db="EMBL/GenBank/DDBJ databases">
        <title>Complete genome of Paenibacillus barcinonensis KACC11450.</title>
        <authorList>
            <person name="Kim M."/>
            <person name="Park Y.-J."/>
            <person name="Shin J.-H."/>
        </authorList>
    </citation>
    <scope>NUCLEOTIDE SEQUENCE [LARGE SCALE GENOMIC DNA]</scope>
    <source>
        <strain evidence="6 8">KACC11450</strain>
    </source>
</reference>
<dbReference type="AlphaFoldDB" id="A0A2V4UW95"/>
<evidence type="ECO:0000256" key="1">
    <source>
        <dbReference type="ARBA" id="ARBA00023015"/>
    </source>
</evidence>
<dbReference type="Pfam" id="PF12833">
    <property type="entry name" value="HTH_18"/>
    <property type="match status" value="1"/>
</dbReference>
<keyword evidence="1" id="KW-0805">Transcription regulation</keyword>
<dbReference type="OrthoDB" id="4480133at2"/>
<dbReference type="SUPFAM" id="SSF46689">
    <property type="entry name" value="Homeodomain-like"/>
    <property type="match status" value="1"/>
</dbReference>
<evidence type="ECO:0000313" key="7">
    <source>
        <dbReference type="Proteomes" id="UP000247790"/>
    </source>
</evidence>
<keyword evidence="8" id="KW-1185">Reference proteome</keyword>
<evidence type="ECO:0000259" key="4">
    <source>
        <dbReference type="PROSITE" id="PS01124"/>
    </source>
</evidence>
<sequence length="337" mass="38078">MQTILSTEQVPEKEGFAYWRESICDVFVQLEATPLTNKPFNGRMEVGTMENISISAVSSDPQCVSRTRQQISKASEDFFLLSLQTAGKGYIEQDQRTANILPGDFVLYDSTRPYVLQFGQPFQQVVFQFPRSALLSRYKQAEQMTAIRIAGSGQPVHSMVSALLRTIHVAYPYFDTLTETRMAESAMDLLATSLGTISGIELNELHSTKNIHLTRAYSFISASLMNPELTPELIASAQGISTRYLHKLFQTEGLSVAAYIRDLRLEQCCRDMRDVKQAHLSVMDIAFKWGFNNAAHFSRIFKKKYQVSPTDYRYILSSTESLDHPSGLLSRSPQIRK</sequence>
<dbReference type="InterPro" id="IPR009057">
    <property type="entry name" value="Homeodomain-like_sf"/>
</dbReference>
<dbReference type="SMART" id="SM00342">
    <property type="entry name" value="HTH_ARAC"/>
    <property type="match status" value="1"/>
</dbReference>
<keyword evidence="2" id="KW-0238">DNA-binding</keyword>
<dbReference type="Gene3D" id="1.10.10.60">
    <property type="entry name" value="Homeodomain-like"/>
    <property type="match status" value="1"/>
</dbReference>
<keyword evidence="3" id="KW-0804">Transcription</keyword>
<gene>
    <name evidence="6" type="primary">feaR</name>
    <name evidence="5" type="ORF">DFQ00_12442</name>
    <name evidence="6" type="ORF">HUB98_20165</name>
</gene>
<name>A0A2V4UW95_PAEBA</name>
<dbReference type="InterPro" id="IPR050204">
    <property type="entry name" value="AraC_XylS_family_regulators"/>
</dbReference>
<dbReference type="InterPro" id="IPR020449">
    <property type="entry name" value="Tscrpt_reg_AraC-type_HTH"/>
</dbReference>
<proteinExistence type="predicted"/>
<dbReference type="RefSeq" id="WP_110899045.1">
    <property type="nucleotide sequence ID" value="NZ_CP054614.1"/>
</dbReference>
<dbReference type="GO" id="GO:0043565">
    <property type="term" value="F:sequence-specific DNA binding"/>
    <property type="evidence" value="ECO:0007669"/>
    <property type="project" value="InterPro"/>
</dbReference>
<dbReference type="EMBL" id="CP054614">
    <property type="protein sequence ID" value="QKS58330.1"/>
    <property type="molecule type" value="Genomic_DNA"/>
</dbReference>
<dbReference type="PANTHER" id="PTHR46796:SF6">
    <property type="entry name" value="ARAC SUBFAMILY"/>
    <property type="match status" value="1"/>
</dbReference>
<organism evidence="5 7">
    <name type="scientific">Paenibacillus barcinonensis</name>
    <dbReference type="NCBI Taxonomy" id="198119"/>
    <lineage>
        <taxon>Bacteria</taxon>
        <taxon>Bacillati</taxon>
        <taxon>Bacillota</taxon>
        <taxon>Bacilli</taxon>
        <taxon>Bacillales</taxon>
        <taxon>Paenibacillaceae</taxon>
        <taxon>Paenibacillus</taxon>
    </lineage>
</organism>
<dbReference type="Proteomes" id="UP000509327">
    <property type="component" value="Chromosome"/>
</dbReference>
<protein>
    <submittedName>
        <fullName evidence="5">AraC family transcriptional regulator</fullName>
    </submittedName>
    <submittedName>
        <fullName evidence="6">Transcriptional regulator FeaR</fullName>
    </submittedName>
</protein>
<reference evidence="5 7" key="1">
    <citation type="submission" date="2018-06" db="EMBL/GenBank/DDBJ databases">
        <title>Genomic Encyclopedia of Type Strains, Phase III (KMG-III): the genomes of soil and plant-associated and newly described type strains.</title>
        <authorList>
            <person name="Whitman W."/>
        </authorList>
    </citation>
    <scope>NUCLEOTIDE SEQUENCE [LARGE SCALE GENOMIC DNA]</scope>
    <source>
        <strain evidence="5 7">CECT 7022</strain>
    </source>
</reference>
<dbReference type="PRINTS" id="PR00032">
    <property type="entry name" value="HTHARAC"/>
</dbReference>
<dbReference type="InterPro" id="IPR035418">
    <property type="entry name" value="AraC-bd_2"/>
</dbReference>
<feature type="domain" description="HTH araC/xylS-type" evidence="4">
    <location>
        <begin position="214"/>
        <end position="315"/>
    </location>
</feature>
<dbReference type="InterPro" id="IPR018060">
    <property type="entry name" value="HTH_AraC"/>
</dbReference>